<organism evidence="9 10">
    <name type="scientific">Actinacidiphila alni</name>
    <dbReference type="NCBI Taxonomy" id="380248"/>
    <lineage>
        <taxon>Bacteria</taxon>
        <taxon>Bacillati</taxon>
        <taxon>Actinomycetota</taxon>
        <taxon>Actinomycetes</taxon>
        <taxon>Kitasatosporales</taxon>
        <taxon>Streptomycetaceae</taxon>
        <taxon>Actinacidiphila</taxon>
    </lineage>
</organism>
<dbReference type="InterPro" id="IPR050288">
    <property type="entry name" value="Cellulose_deg_GH3"/>
</dbReference>
<feature type="chain" id="PRO_5011555004" description="Exo-alpha-(1-&gt;6)-L-arabinopyranosidase" evidence="6">
    <location>
        <begin position="24"/>
        <end position="1409"/>
    </location>
</feature>
<feature type="domain" description="PA14" evidence="8">
    <location>
        <begin position="583"/>
        <end position="733"/>
    </location>
</feature>
<evidence type="ECO:0000256" key="5">
    <source>
        <dbReference type="SAM" id="MobiDB-lite"/>
    </source>
</evidence>
<sequence>MAGAAGALAVATLLTVVTGQVPAAAGPAVGGASDCPWVGSHASPGQRAAQVLARMTTDEKLSMTHGSQLPGYAGVVAPIPRLCVPALNLNDGGAGVVMGGTTAMPAPVAAAASWDPAAERSYGQVVGAEAKTKGVSVDLGPDTNLVRDPRGGRVFEMAGEDPYLAGAMATQYVKGVQSQGVMADLKHLVANDTEQNRNNGNAIVDERTLNEIYYPAFKQAVQEGGAASIMAATSLVNGVHANENAYLLNATAKQDWGFDGFVVTDWDGARSTVRAANAGLDLNMPAPGNFGQPLSDAVRSGEVSMAVLNDKVARLLTEEFAYGLFDSAPGSPGATATTPEHVATARDIAAEGTVLMKNDGGLLPLDTAGTPSIAVIGAAAKEAPVTGGGGSSHVPVGGSSVVTVADGIAQRAGDSVRVDTVGSWTGAASSSASGSDQPGNMFDGNTATRWSSGAPMADGQWVTADMGGSHPVDRITLDAGNGTDYARGYRIYLSADGSDWGDPVAEGTGTGQVITATFTARQARYLKIVQTGSASSWWSIAELTAYTADGSGGQSAVPRTGVRVPGVTDKLPTVPSARFSTADGKQGLTASYYNNLDLSGTPALTRVEPAIDDHYTSAPGPGVNPAGFSVRWSGYLTAPVTGTYTFSMANTGGVRMTLGGEPVFQDWAQYGPGVSAIHLKGGVRTPITVENYQPVNGPSGPVAGTPTSPPSNGSITLGWQVPDTDAIAAAAAVAKQDSVAVVVVNDDESEDGDRQNLTLPGAQDDLIAAVAAANPHTVVVLNTGAPVLMPWLGSVDGVLESWYGGQQNGAALASVLFGDVNPSGKLPQTWPASMDQLPTADTSRYPGDVDVSTNTTNYHYSEGLDVGYRWYDAHKLKPLFPFGYGLSYSTFSFSGLSVTPGRTDTTGPVRVSATVKNTGRRTATEVAQLYVGEPASTGEPPKQLKGFQRVTLAPGKSQRVTFTVDPADLRTWDDATHAWRSNDGTYRMYVGDSSRDLPLTGSYTLRRSSGARTVTAHAPTTLDPAHGNVVTTTLTAGGSRTLSRVGLGLDLPDGWTARALSRTVFATVRPGQRLTASWRVTPPAGAQDRLWRLTATATANGGWRLSGGLGVTVGPLVSATLTSTAKLARTGSSYPATLTLRNTTDRQVTVDAATRAPDAVTVTPATVSVVIPPRSTVTRALTVAVGDGAKSSSIGLTGTVTAAGTGYPLQGGGLDLPLLFGSVAAAFDNTGVSDDSAPGKGDFDGSGYSYSAQSLATVGLVPGQPVPHGPAALTWPDAAPGDPDNVVSAGQHIAVRGTGSQLLVLGAANNGSGSGTGTLTYTDGSSEPFTLSLTNWTPSTPLPGNDVVATAPTWNRPAGSGYPPDTAVSVYATQVPLAAGRTLAYVTLPSTVSGDQAGTRLHVFDLAVG</sequence>
<accession>A0A1I2H7S2</accession>
<feature type="region of interest" description="Disordered" evidence="5">
    <location>
        <begin position="425"/>
        <end position="444"/>
    </location>
</feature>
<name>A0A1I2H7S2_9ACTN</name>
<dbReference type="SUPFAM" id="SSF49785">
    <property type="entry name" value="Galactose-binding domain-like"/>
    <property type="match status" value="1"/>
</dbReference>
<dbReference type="InterPro" id="IPR000421">
    <property type="entry name" value="FA58C"/>
</dbReference>
<dbReference type="PROSITE" id="PS50022">
    <property type="entry name" value="FA58C_3"/>
    <property type="match status" value="1"/>
</dbReference>
<keyword evidence="6" id="KW-0732">Signal</keyword>
<dbReference type="Pfam" id="PF00933">
    <property type="entry name" value="Glyco_hydro_3"/>
    <property type="match status" value="1"/>
</dbReference>
<dbReference type="Pfam" id="PF14310">
    <property type="entry name" value="Fn3-like"/>
    <property type="match status" value="1"/>
</dbReference>
<dbReference type="InterPro" id="IPR036962">
    <property type="entry name" value="Glyco_hydro_3_N_sf"/>
</dbReference>
<dbReference type="Pfam" id="PF01915">
    <property type="entry name" value="Glyco_hydro_3_C"/>
    <property type="match status" value="1"/>
</dbReference>
<dbReference type="STRING" id="380248.SAMN05216251_110129"/>
<keyword evidence="2" id="KW-0378">Hydrolase</keyword>
<dbReference type="PRINTS" id="PR00133">
    <property type="entry name" value="GLHYDRLASE3"/>
</dbReference>
<dbReference type="GO" id="GO:0005975">
    <property type="term" value="P:carbohydrate metabolic process"/>
    <property type="evidence" value="ECO:0007669"/>
    <property type="project" value="InterPro"/>
</dbReference>
<feature type="signal peptide" evidence="6">
    <location>
        <begin position="1"/>
        <end position="23"/>
    </location>
</feature>
<dbReference type="PANTHER" id="PTHR42715">
    <property type="entry name" value="BETA-GLUCOSIDASE"/>
    <property type="match status" value="1"/>
</dbReference>
<dbReference type="InterPro" id="IPR002772">
    <property type="entry name" value="Glyco_hydro_3_C"/>
</dbReference>
<dbReference type="PANTHER" id="PTHR42715:SF10">
    <property type="entry name" value="BETA-GLUCOSIDASE"/>
    <property type="match status" value="1"/>
</dbReference>
<evidence type="ECO:0000313" key="10">
    <source>
        <dbReference type="Proteomes" id="UP000199323"/>
    </source>
</evidence>
<proteinExistence type="inferred from homology"/>
<dbReference type="Gene3D" id="3.20.20.300">
    <property type="entry name" value="Glycoside hydrolase, family 3, N-terminal domain"/>
    <property type="match status" value="1"/>
</dbReference>
<evidence type="ECO:0000256" key="6">
    <source>
        <dbReference type="SAM" id="SignalP"/>
    </source>
</evidence>
<dbReference type="RefSeq" id="WP_143120590.1">
    <property type="nucleotide sequence ID" value="NZ_FONG01000010.1"/>
</dbReference>
<feature type="compositionally biased region" description="Low complexity" evidence="5">
    <location>
        <begin position="425"/>
        <end position="435"/>
    </location>
</feature>
<protein>
    <recommendedName>
        <fullName evidence="4">Exo-alpha-(1-&gt;6)-L-arabinopyranosidase</fullName>
    </recommendedName>
</protein>
<dbReference type="Proteomes" id="UP000199323">
    <property type="component" value="Unassembled WGS sequence"/>
</dbReference>
<dbReference type="SMART" id="SM01217">
    <property type="entry name" value="Fn3_like"/>
    <property type="match status" value="1"/>
</dbReference>
<dbReference type="InterPro" id="IPR001764">
    <property type="entry name" value="Glyco_hydro_3_N"/>
</dbReference>
<comment type="similarity">
    <text evidence="1">Belongs to the glycosyl hydrolase 3 family.</text>
</comment>
<dbReference type="InterPro" id="IPR026891">
    <property type="entry name" value="Fn3-like"/>
</dbReference>
<evidence type="ECO:0000256" key="4">
    <source>
        <dbReference type="ARBA" id="ARBA00074219"/>
    </source>
</evidence>
<evidence type="ECO:0000259" key="8">
    <source>
        <dbReference type="PROSITE" id="PS51820"/>
    </source>
</evidence>
<dbReference type="Pfam" id="PF10633">
    <property type="entry name" value="NPCBM_assoc"/>
    <property type="match status" value="1"/>
</dbReference>
<feature type="domain" description="F5/8 type C" evidence="7">
    <location>
        <begin position="403"/>
        <end position="548"/>
    </location>
</feature>
<dbReference type="Gene3D" id="3.40.50.1700">
    <property type="entry name" value="Glycoside hydrolase family 3 C-terminal domain"/>
    <property type="match status" value="1"/>
</dbReference>
<dbReference type="InterPro" id="IPR018905">
    <property type="entry name" value="A-galactase_NEW3"/>
</dbReference>
<dbReference type="GO" id="GO:0008422">
    <property type="term" value="F:beta-glucosidase activity"/>
    <property type="evidence" value="ECO:0007669"/>
    <property type="project" value="UniProtKB-ARBA"/>
</dbReference>
<dbReference type="InterPro" id="IPR037524">
    <property type="entry name" value="PA14/GLEYA"/>
</dbReference>
<dbReference type="OrthoDB" id="176168at2"/>
<dbReference type="PROSITE" id="PS51820">
    <property type="entry name" value="PA14"/>
    <property type="match status" value="1"/>
</dbReference>
<comment type="function">
    <text evidence="3">Catalyzes the hydrolysis of a non-reducing terminal alpha-L-arabinopyranosidic linkage in ginsenoside Rb2 (alpha-L-arabinopyranosyl-(1-&gt;6)-alpha-D-glucopyranosyl) to release alpha-D-glucopyranosyl (Rd). It is not able to hydrolyze alpha-L-arabinofuranosyl-(1-&gt;6)-alpha-D-glucopyranosyl (Rc).</text>
</comment>
<dbReference type="InterPro" id="IPR008979">
    <property type="entry name" value="Galactose-bd-like_sf"/>
</dbReference>
<evidence type="ECO:0000313" key="9">
    <source>
        <dbReference type="EMBL" id="SFF25469.1"/>
    </source>
</evidence>
<dbReference type="Gene3D" id="2.60.120.260">
    <property type="entry name" value="Galactose-binding domain-like"/>
    <property type="match status" value="1"/>
</dbReference>
<dbReference type="FunFam" id="2.60.40.10:FF:000495">
    <property type="entry name" value="Periplasmic beta-glucosidase"/>
    <property type="match status" value="1"/>
</dbReference>
<evidence type="ECO:0000256" key="3">
    <source>
        <dbReference type="ARBA" id="ARBA00058905"/>
    </source>
</evidence>
<dbReference type="SUPFAM" id="SSF52279">
    <property type="entry name" value="Beta-D-glucan exohydrolase, C-terminal domain"/>
    <property type="match status" value="2"/>
</dbReference>
<reference evidence="9 10" key="1">
    <citation type="submission" date="2016-10" db="EMBL/GenBank/DDBJ databases">
        <authorList>
            <person name="de Groot N.N."/>
        </authorList>
    </citation>
    <scope>NUCLEOTIDE SEQUENCE [LARGE SCALE GENOMIC DNA]</scope>
    <source>
        <strain evidence="9 10">CGMCC 4.3510</strain>
    </source>
</reference>
<dbReference type="Pfam" id="PF07691">
    <property type="entry name" value="PA14"/>
    <property type="match status" value="1"/>
</dbReference>
<dbReference type="SUPFAM" id="SSF51445">
    <property type="entry name" value="(Trans)glycosidases"/>
    <property type="match status" value="1"/>
</dbReference>
<dbReference type="InterPro" id="IPR011658">
    <property type="entry name" value="PA14_dom"/>
</dbReference>
<dbReference type="SMART" id="SM00758">
    <property type="entry name" value="PA14"/>
    <property type="match status" value="1"/>
</dbReference>
<dbReference type="InterPro" id="IPR013783">
    <property type="entry name" value="Ig-like_fold"/>
</dbReference>
<evidence type="ECO:0000256" key="2">
    <source>
        <dbReference type="ARBA" id="ARBA00022801"/>
    </source>
</evidence>
<dbReference type="EMBL" id="FONG01000010">
    <property type="protein sequence ID" value="SFF25469.1"/>
    <property type="molecule type" value="Genomic_DNA"/>
</dbReference>
<evidence type="ECO:0000256" key="1">
    <source>
        <dbReference type="ARBA" id="ARBA00005336"/>
    </source>
</evidence>
<dbReference type="InterPro" id="IPR017853">
    <property type="entry name" value="GH"/>
</dbReference>
<evidence type="ECO:0000259" key="7">
    <source>
        <dbReference type="PROSITE" id="PS50022"/>
    </source>
</evidence>
<dbReference type="InterPro" id="IPR036881">
    <property type="entry name" value="Glyco_hydro_3_C_sf"/>
</dbReference>
<dbReference type="Gene3D" id="2.60.40.10">
    <property type="entry name" value="Immunoglobulins"/>
    <property type="match status" value="1"/>
</dbReference>
<gene>
    <name evidence="9" type="ORF">SAMN05216251_110129</name>
</gene>
<keyword evidence="10" id="KW-1185">Reference proteome</keyword>